<organism evidence="4 5">
    <name type="scientific">Rothia koreensis</name>
    <dbReference type="NCBI Taxonomy" id="592378"/>
    <lineage>
        <taxon>Bacteria</taxon>
        <taxon>Bacillati</taxon>
        <taxon>Actinomycetota</taxon>
        <taxon>Actinomycetes</taxon>
        <taxon>Micrococcales</taxon>
        <taxon>Micrococcaceae</taxon>
        <taxon>Rothia</taxon>
    </lineage>
</organism>
<dbReference type="RefSeq" id="WP_129314445.1">
    <property type="nucleotide sequence ID" value="NZ_NOIQ01000001.1"/>
</dbReference>
<dbReference type="InterPro" id="IPR041479">
    <property type="entry name" value="TetR_CgmR_C"/>
</dbReference>
<comment type="caution">
    <text evidence="4">The sequence shown here is derived from an EMBL/GenBank/DDBJ whole genome shotgun (WGS) entry which is preliminary data.</text>
</comment>
<dbReference type="EMBL" id="WOGT01000001">
    <property type="protein sequence ID" value="MUN54403.1"/>
    <property type="molecule type" value="Genomic_DNA"/>
</dbReference>
<dbReference type="InterPro" id="IPR036271">
    <property type="entry name" value="Tet_transcr_reg_TetR-rel_C_sf"/>
</dbReference>
<gene>
    <name evidence="4" type="ORF">GMA10_04110</name>
</gene>
<dbReference type="InterPro" id="IPR009057">
    <property type="entry name" value="Homeodomain-like_sf"/>
</dbReference>
<dbReference type="Gene3D" id="1.10.357.10">
    <property type="entry name" value="Tetracycline Repressor, domain 2"/>
    <property type="match status" value="1"/>
</dbReference>
<evidence type="ECO:0000256" key="2">
    <source>
        <dbReference type="PROSITE-ProRule" id="PRU00335"/>
    </source>
</evidence>
<dbReference type="SUPFAM" id="SSF48498">
    <property type="entry name" value="Tetracyclin repressor-like, C-terminal domain"/>
    <property type="match status" value="1"/>
</dbReference>
<dbReference type="AlphaFoldDB" id="A0A7K1LH55"/>
<reference evidence="4 5" key="1">
    <citation type="submission" date="2019-12" db="EMBL/GenBank/DDBJ databases">
        <authorList>
            <person name="Li J."/>
            <person name="Shi Y."/>
            <person name="Xu G."/>
            <person name="Xiao D."/>
            <person name="Ran X."/>
        </authorList>
    </citation>
    <scope>NUCLEOTIDE SEQUENCE [LARGE SCALE GENOMIC DNA]</scope>
    <source>
        <strain evidence="4 5">JCM 15915</strain>
    </source>
</reference>
<feature type="domain" description="HTH tetR-type" evidence="3">
    <location>
        <begin position="3"/>
        <end position="66"/>
    </location>
</feature>
<sequence>MSEDTRARILRAAKELAEEQESVQGVTVSLESVSRRAGLTKQGLMYYYSSKENLMLGMVEHAAARWDGLLRDHTGAAPEALSVFERYRAYAAVATSAEVSRADYWVFSEALYHPKLGEPWHRFLSPWFAVDDVADESRSLLTAARFCADGAWMSEATGVFPAENLADVGVRAQELIDQAEAQGGYR</sequence>
<keyword evidence="5" id="KW-1185">Reference proteome</keyword>
<dbReference type="InterPro" id="IPR001647">
    <property type="entry name" value="HTH_TetR"/>
</dbReference>
<keyword evidence="1 2" id="KW-0238">DNA-binding</keyword>
<evidence type="ECO:0000313" key="4">
    <source>
        <dbReference type="EMBL" id="MUN54403.1"/>
    </source>
</evidence>
<dbReference type="Proteomes" id="UP000462152">
    <property type="component" value="Unassembled WGS sequence"/>
</dbReference>
<evidence type="ECO:0000256" key="1">
    <source>
        <dbReference type="ARBA" id="ARBA00023125"/>
    </source>
</evidence>
<protein>
    <submittedName>
        <fullName evidence="4">TetR family transcriptional regulator</fullName>
    </submittedName>
</protein>
<dbReference type="OrthoDB" id="9806334at2"/>
<dbReference type="SUPFAM" id="SSF46689">
    <property type="entry name" value="Homeodomain-like"/>
    <property type="match status" value="1"/>
</dbReference>
<evidence type="ECO:0000313" key="5">
    <source>
        <dbReference type="Proteomes" id="UP000462152"/>
    </source>
</evidence>
<dbReference type="PROSITE" id="PS50977">
    <property type="entry name" value="HTH_TETR_2"/>
    <property type="match status" value="1"/>
</dbReference>
<dbReference type="Pfam" id="PF17937">
    <property type="entry name" value="TetR_C_28"/>
    <property type="match status" value="1"/>
</dbReference>
<name>A0A7K1LH55_9MICC</name>
<accession>A0A7K1LH55</accession>
<dbReference type="GO" id="GO:0003677">
    <property type="term" value="F:DNA binding"/>
    <property type="evidence" value="ECO:0007669"/>
    <property type="project" value="UniProtKB-UniRule"/>
</dbReference>
<feature type="DNA-binding region" description="H-T-H motif" evidence="2">
    <location>
        <begin position="29"/>
        <end position="48"/>
    </location>
</feature>
<evidence type="ECO:0000259" key="3">
    <source>
        <dbReference type="PROSITE" id="PS50977"/>
    </source>
</evidence>
<proteinExistence type="predicted"/>